<sequence length="89" mass="10861">MTLLWNENGEQVSTFKVENDQLWMIVEKGREPTELHVFKTEQVFFRKLVDTIRKDRLNEAVLLIMKEKKFLLKQIPWEEIAFRVIRERL</sequence>
<name>X1BXB6_9ZZZZ</name>
<organism evidence="1">
    <name type="scientific">marine sediment metagenome</name>
    <dbReference type="NCBI Taxonomy" id="412755"/>
    <lineage>
        <taxon>unclassified sequences</taxon>
        <taxon>metagenomes</taxon>
        <taxon>ecological metagenomes</taxon>
    </lineage>
</organism>
<accession>X1BXB6</accession>
<evidence type="ECO:0000313" key="1">
    <source>
        <dbReference type="EMBL" id="GAG99665.1"/>
    </source>
</evidence>
<dbReference type="AlphaFoldDB" id="X1BXB6"/>
<protein>
    <submittedName>
        <fullName evidence="1">Uncharacterized protein</fullName>
    </submittedName>
</protein>
<proteinExistence type="predicted"/>
<comment type="caution">
    <text evidence="1">The sequence shown here is derived from an EMBL/GenBank/DDBJ whole genome shotgun (WGS) entry which is preliminary data.</text>
</comment>
<dbReference type="EMBL" id="BART01027980">
    <property type="protein sequence ID" value="GAG99665.1"/>
    <property type="molecule type" value="Genomic_DNA"/>
</dbReference>
<gene>
    <name evidence="1" type="ORF">S01H4_49466</name>
</gene>
<reference evidence="1" key="1">
    <citation type="journal article" date="2014" name="Front. Microbiol.">
        <title>High frequency of phylogenetically diverse reductive dehalogenase-homologous genes in deep subseafloor sedimentary metagenomes.</title>
        <authorList>
            <person name="Kawai M."/>
            <person name="Futagami T."/>
            <person name="Toyoda A."/>
            <person name="Takaki Y."/>
            <person name="Nishi S."/>
            <person name="Hori S."/>
            <person name="Arai W."/>
            <person name="Tsubouchi T."/>
            <person name="Morono Y."/>
            <person name="Uchiyama I."/>
            <person name="Ito T."/>
            <person name="Fujiyama A."/>
            <person name="Inagaki F."/>
            <person name="Takami H."/>
        </authorList>
    </citation>
    <scope>NUCLEOTIDE SEQUENCE</scope>
    <source>
        <strain evidence="1">Expedition CK06-06</strain>
    </source>
</reference>